<organism evidence="2 3">
    <name type="scientific">Caballeronia choica</name>
    <dbReference type="NCBI Taxonomy" id="326476"/>
    <lineage>
        <taxon>Bacteria</taxon>
        <taxon>Pseudomonadati</taxon>
        <taxon>Pseudomonadota</taxon>
        <taxon>Betaproteobacteria</taxon>
        <taxon>Burkholderiales</taxon>
        <taxon>Burkholderiaceae</taxon>
        <taxon>Caballeronia</taxon>
    </lineage>
</organism>
<dbReference type="AlphaFoldDB" id="A0A158KU22"/>
<gene>
    <name evidence="2" type="ORF">AWB68_07096</name>
</gene>
<feature type="compositionally biased region" description="Basic and acidic residues" evidence="1">
    <location>
        <begin position="152"/>
        <end position="165"/>
    </location>
</feature>
<evidence type="ECO:0000313" key="3">
    <source>
        <dbReference type="Proteomes" id="UP000054770"/>
    </source>
</evidence>
<dbReference type="EMBL" id="FCON02000148">
    <property type="protein sequence ID" value="SAL83921.1"/>
    <property type="molecule type" value="Genomic_DNA"/>
</dbReference>
<evidence type="ECO:0000313" key="2">
    <source>
        <dbReference type="EMBL" id="SAL83921.1"/>
    </source>
</evidence>
<name>A0A158KU22_9BURK</name>
<feature type="region of interest" description="Disordered" evidence="1">
    <location>
        <begin position="140"/>
        <end position="184"/>
    </location>
</feature>
<accession>A0A158KU22</accession>
<dbReference type="Proteomes" id="UP000054770">
    <property type="component" value="Unassembled WGS sequence"/>
</dbReference>
<feature type="compositionally biased region" description="Basic and acidic residues" evidence="1">
    <location>
        <begin position="53"/>
        <end position="62"/>
    </location>
</feature>
<feature type="region of interest" description="Disordered" evidence="1">
    <location>
        <begin position="49"/>
        <end position="72"/>
    </location>
</feature>
<evidence type="ECO:0000256" key="1">
    <source>
        <dbReference type="SAM" id="MobiDB-lite"/>
    </source>
</evidence>
<reference evidence="2" key="1">
    <citation type="submission" date="2016-01" db="EMBL/GenBank/DDBJ databases">
        <authorList>
            <person name="Peeters C."/>
        </authorList>
    </citation>
    <scope>NUCLEOTIDE SEQUENCE [LARGE SCALE GENOMIC DNA]</scope>
    <source>
        <strain evidence="2">LMG 22940</strain>
    </source>
</reference>
<comment type="caution">
    <text evidence="2">The sequence shown here is derived from an EMBL/GenBank/DDBJ whole genome shotgun (WGS) entry which is preliminary data.</text>
</comment>
<protein>
    <submittedName>
        <fullName evidence="2">Uncharacterized protein</fullName>
    </submittedName>
</protein>
<proteinExistence type="predicted"/>
<sequence length="220" mass="23595">MTIVGPFPWLSTSICTFPCLTTSSVTLPSPVAAKALAERERMMAALVGTRRQSLPDRRHPDVGDQSVGDAPNLRQCRLDPVRTNTRTYNRCTIGTRPSEPGPACTNPDTARLGAKPFHPAVLLPMSGAQSFGRGRTSLETDMVRSGCPGVRRARDNARADSDTDHASCTQHEPVAHTGQQTQSTTSAKFVTSAVLAELVHPLAELTDLNTYGKKVGDSTL</sequence>
<keyword evidence="3" id="KW-1185">Reference proteome</keyword>